<evidence type="ECO:0000313" key="14">
    <source>
        <dbReference type="Proteomes" id="UP000008635"/>
    </source>
</evidence>
<organism evidence="13 14">
    <name type="scientific">Deinococcus maricopensis (strain DSM 21211 / LMG 22137 / NRRL B-23946 / LB-34)</name>
    <dbReference type="NCBI Taxonomy" id="709986"/>
    <lineage>
        <taxon>Bacteria</taxon>
        <taxon>Thermotogati</taxon>
        <taxon>Deinococcota</taxon>
        <taxon>Deinococci</taxon>
        <taxon>Deinococcales</taxon>
        <taxon>Deinococcaceae</taxon>
        <taxon>Deinococcus</taxon>
    </lineage>
</organism>
<sequence length="236" mass="25599">MYQRVLLKLSGEFLAGEGGTGIAPEATENLAREIKAAREASGVELSIVIGAGNLWRGTRNGASMDATTADYMGMLATVMNAMALQDALERQGCPTRVMTAIQMSQVAEPYIRRRAVRHLEKGRIVIFGGGTGNPFFTTDTTATLRALEIGAQVVLMAKSHVDGVYDSDPRKNPDATRFDTLTHRDVVDRGLEVMDMTAITLCMDKHLPLVVFDIFEPSNLQRLLAGERVGTLITSA</sequence>
<keyword evidence="5 11" id="KW-0808">Transferase</keyword>
<dbReference type="SUPFAM" id="SSF53633">
    <property type="entry name" value="Carbamate kinase-like"/>
    <property type="match status" value="1"/>
</dbReference>
<evidence type="ECO:0000259" key="12">
    <source>
        <dbReference type="Pfam" id="PF00696"/>
    </source>
</evidence>
<keyword evidence="14" id="KW-1185">Reference proteome</keyword>
<keyword evidence="4 11" id="KW-0963">Cytoplasm</keyword>
<keyword evidence="6 11" id="KW-0547">Nucleotide-binding</keyword>
<dbReference type="PANTHER" id="PTHR42833">
    <property type="entry name" value="URIDYLATE KINASE"/>
    <property type="match status" value="1"/>
</dbReference>
<feature type="binding site" evidence="11">
    <location>
        <position position="56"/>
    </location>
    <ligand>
        <name>ATP</name>
        <dbReference type="ChEBI" id="CHEBI:30616"/>
    </ligand>
</feature>
<feature type="binding site" evidence="11">
    <location>
        <begin position="8"/>
        <end position="11"/>
    </location>
    <ligand>
        <name>ATP</name>
        <dbReference type="ChEBI" id="CHEBI:30616"/>
    </ligand>
</feature>
<dbReference type="Gene3D" id="3.40.1160.10">
    <property type="entry name" value="Acetylglutamate kinase-like"/>
    <property type="match status" value="1"/>
</dbReference>
<dbReference type="NCBIfam" id="TIGR02075">
    <property type="entry name" value="pyrH_bact"/>
    <property type="match status" value="1"/>
</dbReference>
<dbReference type="HAMAP" id="MF_01220_B">
    <property type="entry name" value="PyrH_B"/>
    <property type="match status" value="1"/>
</dbReference>
<comment type="caution">
    <text evidence="11">Lacks conserved residue(s) required for the propagation of feature annotation.</text>
</comment>
<dbReference type="PANTHER" id="PTHR42833:SF4">
    <property type="entry name" value="URIDYLATE KINASE PUMPKIN, CHLOROPLASTIC"/>
    <property type="match status" value="1"/>
</dbReference>
<dbReference type="GO" id="GO:0044210">
    <property type="term" value="P:'de novo' CTP biosynthetic process"/>
    <property type="evidence" value="ECO:0007669"/>
    <property type="project" value="UniProtKB-UniRule"/>
</dbReference>
<evidence type="ECO:0000256" key="5">
    <source>
        <dbReference type="ARBA" id="ARBA00022679"/>
    </source>
</evidence>
<feature type="binding site" evidence="11">
    <location>
        <position position="52"/>
    </location>
    <ligand>
        <name>ATP</name>
        <dbReference type="ChEBI" id="CHEBI:30616"/>
    </ligand>
</feature>
<reference evidence="13 14" key="1">
    <citation type="journal article" date="2011" name="Stand. Genomic Sci.">
        <title>Complete genome sequence of Deinococcus maricopensis type strain (LB-34).</title>
        <authorList>
            <person name="Pukall R."/>
            <person name="Zeytun A."/>
            <person name="Lucas S."/>
            <person name="Lapidus A."/>
            <person name="Hammon N."/>
            <person name="Deshpande S."/>
            <person name="Nolan M."/>
            <person name="Cheng J.F."/>
            <person name="Pitluck S."/>
            <person name="Liolios K."/>
            <person name="Pagani I."/>
            <person name="Mikhailova N."/>
            <person name="Ivanova N."/>
            <person name="Mavromatis K."/>
            <person name="Pati A."/>
            <person name="Tapia R."/>
            <person name="Han C."/>
            <person name="Goodwin L."/>
            <person name="Chen A."/>
            <person name="Palaniappan K."/>
            <person name="Land M."/>
            <person name="Hauser L."/>
            <person name="Chang Y.J."/>
            <person name="Jeffries C.D."/>
            <person name="Brambilla E.M."/>
            <person name="Rohde M."/>
            <person name="Goker M."/>
            <person name="Detter J.C."/>
            <person name="Woyke T."/>
            <person name="Bristow J."/>
            <person name="Eisen J.A."/>
            <person name="Markowitz V."/>
            <person name="Hugenholtz P."/>
            <person name="Kyrpides N.C."/>
            <person name="Klenk H.P."/>
        </authorList>
    </citation>
    <scope>NUCLEOTIDE SEQUENCE [LARGE SCALE GENOMIC DNA]</scope>
    <source>
        <strain evidence="14">DSM 21211 / LMG 22137 / NRRL B-23946 / LB-34</strain>
    </source>
</reference>
<dbReference type="InterPro" id="IPR015963">
    <property type="entry name" value="Uridylate_kinase_bac"/>
</dbReference>
<evidence type="ECO:0000256" key="2">
    <source>
        <dbReference type="ARBA" id="ARBA00004791"/>
    </source>
</evidence>
<evidence type="ECO:0000256" key="4">
    <source>
        <dbReference type="ARBA" id="ARBA00022490"/>
    </source>
</evidence>
<dbReference type="KEGG" id="dmr:Deima_2647"/>
<dbReference type="GO" id="GO:0006225">
    <property type="term" value="P:UDP biosynthetic process"/>
    <property type="evidence" value="ECO:0007669"/>
    <property type="project" value="TreeGrafter"/>
</dbReference>
<dbReference type="UniPathway" id="UPA00159">
    <property type="reaction ID" value="UER00275"/>
</dbReference>
<evidence type="ECO:0000256" key="11">
    <source>
        <dbReference type="HAMAP-Rule" id="MF_01220"/>
    </source>
</evidence>
<dbReference type="CDD" id="cd04254">
    <property type="entry name" value="AAK_UMPK-PyrH-Ec"/>
    <property type="match status" value="1"/>
</dbReference>
<dbReference type="FunFam" id="3.40.1160.10:FF:000001">
    <property type="entry name" value="Uridylate kinase"/>
    <property type="match status" value="1"/>
</dbReference>
<dbReference type="HOGENOM" id="CLU_033861_0_0_0"/>
<dbReference type="InterPro" id="IPR011817">
    <property type="entry name" value="Uridylate_kinase"/>
</dbReference>
<dbReference type="InterPro" id="IPR036393">
    <property type="entry name" value="AceGlu_kinase-like_sf"/>
</dbReference>
<comment type="pathway">
    <text evidence="2 11">Pyrimidine metabolism; CTP biosynthesis via de novo pathway; UDP from UMP (UMPK route): step 1/1.</text>
</comment>
<comment type="function">
    <text evidence="11">Catalyzes the reversible phosphorylation of UMP to UDP.</text>
</comment>
<gene>
    <name evidence="11" type="primary">pyrH</name>
    <name evidence="13" type="ordered locus">Deima_2647</name>
</gene>
<dbReference type="Pfam" id="PF00696">
    <property type="entry name" value="AA_kinase"/>
    <property type="match status" value="1"/>
</dbReference>
<feature type="binding site" evidence="11">
    <location>
        <position position="168"/>
    </location>
    <ligand>
        <name>ATP</name>
        <dbReference type="ChEBI" id="CHEBI:30616"/>
    </ligand>
</feature>
<evidence type="ECO:0000256" key="9">
    <source>
        <dbReference type="ARBA" id="ARBA00022975"/>
    </source>
</evidence>
<dbReference type="GO" id="GO:0033862">
    <property type="term" value="F:UMP kinase activity"/>
    <property type="evidence" value="ECO:0007669"/>
    <property type="project" value="UniProtKB-EC"/>
</dbReference>
<feature type="binding site" evidence="11">
    <location>
        <position position="70"/>
    </location>
    <ligand>
        <name>UMP</name>
        <dbReference type="ChEBI" id="CHEBI:57865"/>
    </ligand>
</feature>
<protein>
    <recommendedName>
        <fullName evidence="11">Uridylate kinase</fullName>
        <shortName evidence="11">UK</shortName>
        <ecNumber evidence="11">2.7.4.22</ecNumber>
    </recommendedName>
    <alternativeName>
        <fullName evidence="11">Uridine monophosphate kinase</fullName>
        <shortName evidence="11">UMP kinase</shortName>
        <shortName evidence="11">UMPK</shortName>
    </alternativeName>
</protein>
<evidence type="ECO:0000256" key="3">
    <source>
        <dbReference type="ARBA" id="ARBA00007614"/>
    </source>
</evidence>
<keyword evidence="9 11" id="KW-0665">Pyrimidine biosynthesis</keyword>
<reference evidence="14" key="2">
    <citation type="submission" date="2011-01" db="EMBL/GenBank/DDBJ databases">
        <title>The complete genome of Deinococcus maricopensis DSM 21211.</title>
        <authorList>
            <consortium name="US DOE Joint Genome Institute (JGI-PGF)"/>
            <person name="Lucas S."/>
            <person name="Copeland A."/>
            <person name="Lapidus A."/>
            <person name="Goodwin L."/>
            <person name="Pitluck S."/>
            <person name="Kyrpides N."/>
            <person name="Mavromatis K."/>
            <person name="Pagani I."/>
            <person name="Ivanova N."/>
            <person name="Ovchinnikova G."/>
            <person name="Zeytun A."/>
            <person name="Detter J.C."/>
            <person name="Han C."/>
            <person name="Land M."/>
            <person name="Hauser L."/>
            <person name="Markowitz V."/>
            <person name="Cheng J.-F."/>
            <person name="Hugenholtz P."/>
            <person name="Woyke T."/>
            <person name="Wu D."/>
            <person name="Pukall R."/>
            <person name="Gehrich-Schroeter G."/>
            <person name="Brambilla E."/>
            <person name="Klenk H.-P."/>
            <person name="Eisen J.A."/>
        </authorList>
    </citation>
    <scope>NUCLEOTIDE SEQUENCE [LARGE SCALE GENOMIC DNA]</scope>
    <source>
        <strain evidence="14">DSM 21211 / LMG 22137 / NRRL B-23946 / LB-34</strain>
    </source>
</reference>
<dbReference type="OrthoDB" id="9807458at2"/>
<comment type="similarity">
    <text evidence="3 11">Belongs to the UMP kinase family.</text>
</comment>
<evidence type="ECO:0000256" key="1">
    <source>
        <dbReference type="ARBA" id="ARBA00004496"/>
    </source>
</evidence>
<dbReference type="EC" id="2.7.4.22" evidence="11"/>
<feature type="binding site" evidence="11">
    <location>
        <position position="165"/>
    </location>
    <ligand>
        <name>ATP</name>
        <dbReference type="ChEBI" id="CHEBI:30616"/>
    </ligand>
</feature>
<dbReference type="GO" id="GO:0005524">
    <property type="term" value="F:ATP binding"/>
    <property type="evidence" value="ECO:0007669"/>
    <property type="project" value="UniProtKB-KW"/>
</dbReference>
<dbReference type="STRING" id="709986.Deima_2647"/>
<dbReference type="AlphaFoldDB" id="E8UB41"/>
<dbReference type="PIRSF" id="PIRSF005650">
    <property type="entry name" value="Uridylate_kin"/>
    <property type="match status" value="1"/>
</dbReference>
<comment type="catalytic activity">
    <reaction evidence="10 11">
        <text>UMP + ATP = UDP + ADP</text>
        <dbReference type="Rhea" id="RHEA:24400"/>
        <dbReference type="ChEBI" id="CHEBI:30616"/>
        <dbReference type="ChEBI" id="CHEBI:57865"/>
        <dbReference type="ChEBI" id="CHEBI:58223"/>
        <dbReference type="ChEBI" id="CHEBI:456216"/>
        <dbReference type="EC" id="2.7.4.22"/>
    </reaction>
</comment>
<name>E8UB41_DEIML</name>
<comment type="activity regulation">
    <text evidence="11">Allosterically activated by GTP. Inhibited by UTP.</text>
</comment>
<evidence type="ECO:0000256" key="10">
    <source>
        <dbReference type="ARBA" id="ARBA00047767"/>
    </source>
</evidence>
<keyword evidence="8 11" id="KW-0067">ATP-binding</keyword>
<evidence type="ECO:0000256" key="6">
    <source>
        <dbReference type="ARBA" id="ARBA00022741"/>
    </source>
</evidence>
<comment type="subcellular location">
    <subcellularLocation>
        <location evidence="1 11">Cytoplasm</location>
    </subcellularLocation>
</comment>
<dbReference type="GO" id="GO:0005737">
    <property type="term" value="C:cytoplasm"/>
    <property type="evidence" value="ECO:0007669"/>
    <property type="project" value="UniProtKB-SubCell"/>
</dbReference>
<dbReference type="RefSeq" id="WP_013557784.1">
    <property type="nucleotide sequence ID" value="NC_014958.1"/>
</dbReference>
<dbReference type="EMBL" id="CP002454">
    <property type="protein sequence ID" value="ADV68280.1"/>
    <property type="molecule type" value="Genomic_DNA"/>
</dbReference>
<proteinExistence type="inferred from homology"/>
<comment type="subunit">
    <text evidence="11">Homohexamer.</text>
</comment>
<evidence type="ECO:0000256" key="8">
    <source>
        <dbReference type="ARBA" id="ARBA00022840"/>
    </source>
</evidence>
<evidence type="ECO:0000313" key="13">
    <source>
        <dbReference type="EMBL" id="ADV68280.1"/>
    </source>
</evidence>
<dbReference type="eggNOG" id="COG0528">
    <property type="taxonomic scope" value="Bacteria"/>
</dbReference>
<evidence type="ECO:0000256" key="7">
    <source>
        <dbReference type="ARBA" id="ARBA00022777"/>
    </source>
</evidence>
<dbReference type="Proteomes" id="UP000008635">
    <property type="component" value="Chromosome"/>
</dbReference>
<keyword evidence="7 11" id="KW-0418">Kinase</keyword>
<keyword evidence="11" id="KW-0021">Allosteric enzyme</keyword>
<dbReference type="InterPro" id="IPR001048">
    <property type="entry name" value="Asp/Glu/Uridylate_kinase"/>
</dbReference>
<feature type="region of interest" description="Involved in allosteric activation by GTP" evidence="11">
    <location>
        <begin position="16"/>
        <end position="21"/>
    </location>
</feature>
<feature type="domain" description="Aspartate/glutamate/uridylate kinase" evidence="12">
    <location>
        <begin position="4"/>
        <end position="213"/>
    </location>
</feature>
<feature type="binding site" evidence="11">
    <location>
        <begin position="131"/>
        <end position="138"/>
    </location>
    <ligand>
        <name>UMP</name>
        <dbReference type="ChEBI" id="CHEBI:57865"/>
    </ligand>
</feature>
<accession>E8UB41</accession>